<evidence type="ECO:0000256" key="1">
    <source>
        <dbReference type="ARBA" id="ARBA00006484"/>
    </source>
</evidence>
<dbReference type="InterPro" id="IPR036291">
    <property type="entry name" value="NAD(P)-bd_dom_sf"/>
</dbReference>
<comment type="similarity">
    <text evidence="1">Belongs to the short-chain dehydrogenases/reductases (SDR) family.</text>
</comment>
<dbReference type="GO" id="GO:0016491">
    <property type="term" value="F:oxidoreductase activity"/>
    <property type="evidence" value="ECO:0007669"/>
    <property type="project" value="UniProtKB-KW"/>
</dbReference>
<dbReference type="PANTHER" id="PTHR43639">
    <property type="entry name" value="OXIDOREDUCTASE, SHORT-CHAIN DEHYDROGENASE/REDUCTASE FAMILY (AFU_ORTHOLOGUE AFUA_5G02870)"/>
    <property type="match status" value="1"/>
</dbReference>
<evidence type="ECO:0000256" key="2">
    <source>
        <dbReference type="ARBA" id="ARBA00023002"/>
    </source>
</evidence>
<dbReference type="SUPFAM" id="SSF51735">
    <property type="entry name" value="NAD(P)-binding Rossmann-fold domains"/>
    <property type="match status" value="1"/>
</dbReference>
<proteinExistence type="inferred from homology"/>
<dbReference type="Pfam" id="PF13561">
    <property type="entry name" value="adh_short_C2"/>
    <property type="match status" value="1"/>
</dbReference>
<organism evidence="3 4">
    <name type="scientific">Legionella sainthelensi</name>
    <dbReference type="NCBI Taxonomy" id="28087"/>
    <lineage>
        <taxon>Bacteria</taxon>
        <taxon>Pseudomonadati</taxon>
        <taxon>Pseudomonadota</taxon>
        <taxon>Gammaproteobacteria</taxon>
        <taxon>Legionellales</taxon>
        <taxon>Legionellaceae</taxon>
        <taxon>Legionella</taxon>
    </lineage>
</organism>
<gene>
    <name evidence="3" type="ORF">CAB17_04885</name>
</gene>
<protein>
    <submittedName>
        <fullName evidence="3">Pteridine reductase</fullName>
    </submittedName>
</protein>
<reference evidence="3 4" key="1">
    <citation type="submission" date="2017-12" db="EMBL/GenBank/DDBJ databases">
        <title>Legionella sainthelensi LA01-117, whole genome sequence of a clinical isolate from New Zealand.</title>
        <authorList>
            <person name="Cree S.L."/>
            <person name="Slow S."/>
            <person name="Kennedy M.A."/>
            <person name="Murdoch D.R."/>
            <person name="Biggs P.J."/>
            <person name="Anderson T."/>
        </authorList>
    </citation>
    <scope>NUCLEOTIDE SEQUENCE [LARGE SCALE GENOMIC DNA]</scope>
    <source>
        <strain evidence="3 4">LA01-117</strain>
    </source>
</reference>
<dbReference type="Proteomes" id="UP000234343">
    <property type="component" value="Chromosome"/>
</dbReference>
<evidence type="ECO:0000313" key="4">
    <source>
        <dbReference type="Proteomes" id="UP000234343"/>
    </source>
</evidence>
<evidence type="ECO:0000313" key="3">
    <source>
        <dbReference type="EMBL" id="AUH71475.1"/>
    </source>
</evidence>
<name>A0A2H5FIW1_9GAMM</name>
<dbReference type="PRINTS" id="PR00081">
    <property type="entry name" value="GDHRDH"/>
</dbReference>
<dbReference type="Gene3D" id="3.40.50.720">
    <property type="entry name" value="NAD(P)-binding Rossmann-like Domain"/>
    <property type="match status" value="1"/>
</dbReference>
<dbReference type="PRINTS" id="PR00080">
    <property type="entry name" value="SDRFAMILY"/>
</dbReference>
<keyword evidence="4" id="KW-1185">Reference proteome</keyword>
<keyword evidence="2" id="KW-0560">Oxidoreductase</keyword>
<sequence>MKFGKTQEAKLALVTGGARRVGAAIVQKLHARGYKVVIHCHQSLQEAQLLAKGLNTQRTNSVFVVQKELFDPSAAEDIMTTVNDWAGRLDLLVNNASLFIRTEMTSFSSPDWNALFDIHVKIPFLLSLAARPLLAKQSGSIINVTDIHAENPMKGYSVYCQSKAALEMQTKSLAREFAPEIRVNAIAPGAIIWPENSNTLTPEIQEKIIKKIPLKKHGNPEYIAQAILALAENPYITGQILKVDGGRSILS</sequence>
<accession>A0A2H5FIW1</accession>
<dbReference type="EMBL" id="CP025491">
    <property type="protein sequence ID" value="AUH71475.1"/>
    <property type="molecule type" value="Genomic_DNA"/>
</dbReference>
<dbReference type="AlphaFoldDB" id="A0A2H5FIW1"/>
<dbReference type="InterPro" id="IPR002347">
    <property type="entry name" value="SDR_fam"/>
</dbReference>
<dbReference type="NCBIfam" id="NF006598">
    <property type="entry name" value="PRK09135.1"/>
    <property type="match status" value="1"/>
</dbReference>
<dbReference type="PANTHER" id="PTHR43639:SF1">
    <property type="entry name" value="SHORT-CHAIN DEHYDROGENASE_REDUCTASE FAMILY PROTEIN"/>
    <property type="match status" value="1"/>
</dbReference>
<dbReference type="KEGG" id="lsh:CAB17_04885"/>